<dbReference type="InterPro" id="IPR025738">
    <property type="entry name" value="BatD"/>
</dbReference>
<dbReference type="AlphaFoldDB" id="A0A2V2LE41"/>
<reference evidence="2 3" key="1">
    <citation type="submission" date="2018-05" db="EMBL/GenBank/DDBJ databases">
        <title>Rhodobacteraceae gen. nov., sp. nov. isolated from sea water.</title>
        <authorList>
            <person name="Ren Y."/>
        </authorList>
    </citation>
    <scope>NUCLEOTIDE SEQUENCE [LARGE SCALE GENOMIC DNA]</scope>
    <source>
        <strain evidence="2 3">TG-679</strain>
    </source>
</reference>
<comment type="caution">
    <text evidence="2">The sequence shown here is derived from an EMBL/GenBank/DDBJ whole genome shotgun (WGS) entry which is preliminary data.</text>
</comment>
<dbReference type="OrthoDB" id="7688940at2"/>
<keyword evidence="3" id="KW-1185">Reference proteome</keyword>
<dbReference type="PROSITE" id="PS51257">
    <property type="entry name" value="PROKAR_LIPOPROTEIN"/>
    <property type="match status" value="1"/>
</dbReference>
<dbReference type="Proteomes" id="UP000245680">
    <property type="component" value="Unassembled WGS sequence"/>
</dbReference>
<evidence type="ECO:0000256" key="1">
    <source>
        <dbReference type="SAM" id="SignalP"/>
    </source>
</evidence>
<sequence>MRRLARFLVLLLPYAWASCAAAQTSTVDPSDATLSVEVLEQAHTPFPSEMVTLLIRGEYRRHITREALEQPDLEGFNWTQLGPDRWTEERIDGKLVKVMQRRMALYPERAGTLTIGAFTHHLTLTDEGDDWFSHDIRSSPVTVQVAPGPELPDGAWWFPAKRIEISDTWSNPPDQLQPGEGVLRIIRIKAIGATPEMIPPMPELGSPSGMVFAHPEKRLIELSPEGPVSYAFWRWTIQPGNDRSAIVEPLRLSYFDTEARVLRDVTISAQRVAYDAATLPAPPLTRAASAVLPGWPAALAGATALALGLAHALSGWRPSVDAVRRRLPMLDPLARKLRQAARADHAAGTRRAAAALLRRDGAGSDRQRLLAGLDRALFARAAQKPDLPGFARAFLQAAPDTKR</sequence>
<keyword evidence="1" id="KW-0732">Signal</keyword>
<evidence type="ECO:0000313" key="2">
    <source>
        <dbReference type="EMBL" id="PWR03810.1"/>
    </source>
</evidence>
<evidence type="ECO:0000313" key="3">
    <source>
        <dbReference type="Proteomes" id="UP000245680"/>
    </source>
</evidence>
<proteinExistence type="predicted"/>
<dbReference type="RefSeq" id="WP_109810581.1">
    <property type="nucleotide sequence ID" value="NZ_QGKU01000016.1"/>
</dbReference>
<name>A0A2V2LE41_9RHOB</name>
<organism evidence="2 3">
    <name type="scientific">Meridianimarinicoccus roseus</name>
    <dbReference type="NCBI Taxonomy" id="2072018"/>
    <lineage>
        <taxon>Bacteria</taxon>
        <taxon>Pseudomonadati</taxon>
        <taxon>Pseudomonadota</taxon>
        <taxon>Alphaproteobacteria</taxon>
        <taxon>Rhodobacterales</taxon>
        <taxon>Paracoccaceae</taxon>
        <taxon>Meridianimarinicoccus</taxon>
    </lineage>
</organism>
<evidence type="ECO:0008006" key="4">
    <source>
        <dbReference type="Google" id="ProtNLM"/>
    </source>
</evidence>
<dbReference type="EMBL" id="QGKU01000016">
    <property type="protein sequence ID" value="PWR03810.1"/>
    <property type="molecule type" value="Genomic_DNA"/>
</dbReference>
<feature type="signal peptide" evidence="1">
    <location>
        <begin position="1"/>
        <end position="22"/>
    </location>
</feature>
<dbReference type="PANTHER" id="PTHR40940">
    <property type="entry name" value="PROTEIN BATD-RELATED"/>
    <property type="match status" value="1"/>
</dbReference>
<feature type="chain" id="PRO_5016156194" description="Oxygen tolerance protein BatD" evidence="1">
    <location>
        <begin position="23"/>
        <end position="403"/>
    </location>
</feature>
<accession>A0A2V2LE41</accession>
<dbReference type="PANTHER" id="PTHR40940:SF1">
    <property type="entry name" value="PROTEIN BATD"/>
    <property type="match status" value="1"/>
</dbReference>
<gene>
    <name evidence="2" type="ORF">DKT77_04695</name>
</gene>
<protein>
    <recommendedName>
        <fullName evidence="4">Oxygen tolerance protein BatD</fullName>
    </recommendedName>
</protein>